<evidence type="ECO:0000259" key="5">
    <source>
        <dbReference type="PROSITE" id="PS50118"/>
    </source>
</evidence>
<dbReference type="InterPro" id="IPR036910">
    <property type="entry name" value="HMG_box_dom_sf"/>
</dbReference>
<dbReference type="InterPro" id="IPR050140">
    <property type="entry name" value="SRY-related_HMG-box_TF-like"/>
</dbReference>
<keyword evidence="1 3" id="KW-0238">DNA-binding</keyword>
<dbReference type="GO" id="GO:0005634">
    <property type="term" value="C:nucleus"/>
    <property type="evidence" value="ECO:0007669"/>
    <property type="project" value="UniProtKB-UniRule"/>
</dbReference>
<evidence type="ECO:0000256" key="3">
    <source>
        <dbReference type="PROSITE-ProRule" id="PRU00267"/>
    </source>
</evidence>
<feature type="domain" description="HMG box" evidence="5">
    <location>
        <begin position="15"/>
        <end position="85"/>
    </location>
</feature>
<dbReference type="SUPFAM" id="SSF47095">
    <property type="entry name" value="HMG-box"/>
    <property type="match status" value="1"/>
</dbReference>
<dbReference type="GO" id="GO:0000978">
    <property type="term" value="F:RNA polymerase II cis-regulatory region sequence-specific DNA binding"/>
    <property type="evidence" value="ECO:0007669"/>
    <property type="project" value="TreeGrafter"/>
</dbReference>
<feature type="compositionally biased region" description="Basic and acidic residues" evidence="4">
    <location>
        <begin position="89"/>
        <end position="101"/>
    </location>
</feature>
<feature type="DNA-binding region" description="HMG box" evidence="3">
    <location>
        <begin position="15"/>
        <end position="85"/>
    </location>
</feature>
<accession>A0A8H5LUA8</accession>
<dbReference type="Pfam" id="PF00505">
    <property type="entry name" value="HMG_box"/>
    <property type="match status" value="1"/>
</dbReference>
<dbReference type="Proteomes" id="UP000565441">
    <property type="component" value="Unassembled WGS sequence"/>
</dbReference>
<organism evidence="6 7">
    <name type="scientific">Tricholomella constricta</name>
    <dbReference type="NCBI Taxonomy" id="117010"/>
    <lineage>
        <taxon>Eukaryota</taxon>
        <taxon>Fungi</taxon>
        <taxon>Dikarya</taxon>
        <taxon>Basidiomycota</taxon>
        <taxon>Agaricomycotina</taxon>
        <taxon>Agaricomycetes</taxon>
        <taxon>Agaricomycetidae</taxon>
        <taxon>Agaricales</taxon>
        <taxon>Tricholomatineae</taxon>
        <taxon>Lyophyllaceae</taxon>
        <taxon>Tricholomella</taxon>
    </lineage>
</organism>
<dbReference type="InterPro" id="IPR009071">
    <property type="entry name" value="HMG_box_dom"/>
</dbReference>
<dbReference type="CDD" id="cd01389">
    <property type="entry name" value="HMG-box_ROX1-like"/>
    <property type="match status" value="1"/>
</dbReference>
<dbReference type="AlphaFoldDB" id="A0A8H5LUA8"/>
<evidence type="ECO:0000256" key="1">
    <source>
        <dbReference type="ARBA" id="ARBA00023125"/>
    </source>
</evidence>
<dbReference type="PROSITE" id="PS50118">
    <property type="entry name" value="HMG_BOX_2"/>
    <property type="match status" value="1"/>
</dbReference>
<proteinExistence type="predicted"/>
<evidence type="ECO:0000313" key="7">
    <source>
        <dbReference type="Proteomes" id="UP000565441"/>
    </source>
</evidence>
<name>A0A8H5LUA8_9AGAR</name>
<reference evidence="6 7" key="1">
    <citation type="journal article" date="2020" name="ISME J.">
        <title>Uncovering the hidden diversity of litter-decomposition mechanisms in mushroom-forming fungi.</title>
        <authorList>
            <person name="Floudas D."/>
            <person name="Bentzer J."/>
            <person name="Ahren D."/>
            <person name="Johansson T."/>
            <person name="Persson P."/>
            <person name="Tunlid A."/>
        </authorList>
    </citation>
    <scope>NUCLEOTIDE SEQUENCE [LARGE SCALE GENOMIC DNA]</scope>
    <source>
        <strain evidence="6 7">CBS 661.87</strain>
    </source>
</reference>
<keyword evidence="7" id="KW-1185">Reference proteome</keyword>
<keyword evidence="3" id="KW-0539">Nucleus</keyword>
<comment type="caution">
    <text evidence="6">The sequence shown here is derived from an EMBL/GenBank/DDBJ whole genome shotgun (WGS) entry which is preliminary data.</text>
</comment>
<feature type="region of interest" description="Disordered" evidence="4">
    <location>
        <begin position="89"/>
        <end position="140"/>
    </location>
</feature>
<dbReference type="PANTHER" id="PTHR10270:SF161">
    <property type="entry name" value="SEX-DETERMINING REGION Y PROTEIN"/>
    <property type="match status" value="1"/>
</dbReference>
<evidence type="ECO:0000313" key="6">
    <source>
        <dbReference type="EMBL" id="KAF5369669.1"/>
    </source>
</evidence>
<gene>
    <name evidence="6" type="ORF">D9615_010257</name>
</gene>
<evidence type="ECO:0000256" key="2">
    <source>
        <dbReference type="ARBA" id="ARBA00023163"/>
    </source>
</evidence>
<dbReference type="GO" id="GO:0001228">
    <property type="term" value="F:DNA-binding transcription activator activity, RNA polymerase II-specific"/>
    <property type="evidence" value="ECO:0007669"/>
    <property type="project" value="TreeGrafter"/>
</dbReference>
<dbReference type="Gene3D" id="1.10.30.10">
    <property type="entry name" value="High mobility group box domain"/>
    <property type="match status" value="1"/>
</dbReference>
<keyword evidence="2" id="KW-0804">Transcription</keyword>
<sequence>MPSAHPYKTPRTEKIPRPPNSFILYRSAMASRLPSPPPGTTRSQGDVSRLVALMWHNETPEVKAEYRQRASIRKLEHEAMYPDYSYRPRSREEMEMDSRDMRRQRKATCVRGGPTEPDLTARPFLSAPRSQSHNTSSQPPPYYQVLLDQAAQDLVWKEQNDDLAQALEGVSVNADGSFNFDHAQSSFNHGLDTSLGQPWDSYAMDSQFDISLGAESSSAAEDRLFDQYNNYYPEFDYPSFTNSL</sequence>
<dbReference type="EMBL" id="JAACJP010000055">
    <property type="protein sequence ID" value="KAF5369669.1"/>
    <property type="molecule type" value="Genomic_DNA"/>
</dbReference>
<dbReference type="PANTHER" id="PTHR10270">
    <property type="entry name" value="SOX TRANSCRIPTION FACTOR"/>
    <property type="match status" value="1"/>
</dbReference>
<dbReference type="GO" id="GO:0030154">
    <property type="term" value="P:cell differentiation"/>
    <property type="evidence" value="ECO:0007669"/>
    <property type="project" value="TreeGrafter"/>
</dbReference>
<dbReference type="SMART" id="SM00398">
    <property type="entry name" value="HMG"/>
    <property type="match status" value="1"/>
</dbReference>
<dbReference type="OrthoDB" id="6247875at2759"/>
<evidence type="ECO:0000256" key="4">
    <source>
        <dbReference type="SAM" id="MobiDB-lite"/>
    </source>
</evidence>
<feature type="region of interest" description="Disordered" evidence="4">
    <location>
        <begin position="1"/>
        <end position="20"/>
    </location>
</feature>
<protein>
    <recommendedName>
        <fullName evidence="5">HMG box domain-containing protein</fullName>
    </recommendedName>
</protein>
<feature type="compositionally biased region" description="Polar residues" evidence="4">
    <location>
        <begin position="128"/>
        <end position="137"/>
    </location>
</feature>